<evidence type="ECO:0000259" key="5">
    <source>
        <dbReference type="SMART" id="SM00385"/>
    </source>
</evidence>
<dbReference type="PROSITE" id="PS00292">
    <property type="entry name" value="CYCLINS"/>
    <property type="match status" value="1"/>
</dbReference>
<dbReference type="InterPro" id="IPR004367">
    <property type="entry name" value="Cyclin_C-dom"/>
</dbReference>
<dbReference type="FunFam" id="1.10.472.10:FF:000001">
    <property type="entry name" value="G2/mitotic-specific cyclin"/>
    <property type="match status" value="1"/>
</dbReference>
<dbReference type="Proteomes" id="UP000076078">
    <property type="component" value="Unassembled WGS sequence"/>
</dbReference>
<gene>
    <name evidence="7" type="ORF">DLAC_01106</name>
</gene>
<dbReference type="GO" id="GO:0016538">
    <property type="term" value="F:cyclin-dependent protein serine/threonine kinase regulator activity"/>
    <property type="evidence" value="ECO:0007669"/>
    <property type="project" value="InterPro"/>
</dbReference>
<protein>
    <submittedName>
        <fullName evidence="7">G2/M-specific cyclinB</fullName>
    </submittedName>
</protein>
<dbReference type="PIRSF" id="PIRSF001771">
    <property type="entry name" value="Cyclin_A_B_D_E"/>
    <property type="match status" value="1"/>
</dbReference>
<proteinExistence type="inferred from homology"/>
<dbReference type="GO" id="GO:0044772">
    <property type="term" value="P:mitotic cell cycle phase transition"/>
    <property type="evidence" value="ECO:0007669"/>
    <property type="project" value="InterPro"/>
</dbReference>
<feature type="domain" description="Cyclin-like" evidence="5">
    <location>
        <begin position="189"/>
        <end position="273"/>
    </location>
</feature>
<evidence type="ECO:0000313" key="8">
    <source>
        <dbReference type="Proteomes" id="UP000076078"/>
    </source>
</evidence>
<dbReference type="SMART" id="SM01332">
    <property type="entry name" value="Cyclin_C"/>
    <property type="match status" value="1"/>
</dbReference>
<accession>A0A152A829</accession>
<dbReference type="STRING" id="361077.A0A152A829"/>
<dbReference type="GO" id="GO:0051301">
    <property type="term" value="P:cell division"/>
    <property type="evidence" value="ECO:0007669"/>
    <property type="project" value="UniProtKB-KW"/>
</dbReference>
<dbReference type="InterPro" id="IPR039361">
    <property type="entry name" value="Cyclin"/>
</dbReference>
<keyword evidence="8" id="KW-1185">Reference proteome</keyword>
<evidence type="ECO:0000256" key="4">
    <source>
        <dbReference type="RuleBase" id="RU000383"/>
    </source>
</evidence>
<keyword evidence="3" id="KW-0131">Cell cycle</keyword>
<dbReference type="InterPro" id="IPR046965">
    <property type="entry name" value="Cyclin_A/B-like"/>
</dbReference>
<name>A0A152A829_TIELA</name>
<dbReference type="SUPFAM" id="SSF47954">
    <property type="entry name" value="Cyclin-like"/>
    <property type="match status" value="2"/>
</dbReference>
<dbReference type="Pfam" id="PF02984">
    <property type="entry name" value="Cyclin_C"/>
    <property type="match status" value="1"/>
</dbReference>
<dbReference type="FunCoup" id="A0A152A829">
    <property type="interactions" value="211"/>
</dbReference>
<dbReference type="InterPro" id="IPR006671">
    <property type="entry name" value="Cyclin_N"/>
</dbReference>
<comment type="caution">
    <text evidence="7">The sequence shown here is derived from an EMBL/GenBank/DDBJ whole genome shotgun (WGS) entry which is preliminary data.</text>
</comment>
<feature type="domain" description="Cyclin C-terminal" evidence="6">
    <location>
        <begin position="282"/>
        <end position="400"/>
    </location>
</feature>
<sequence length="402" mass="46141">MATLNPLGNKYIVPMDENKIPSNKLVGDKKLKTSSRGALSDVTNNTISSNVPIGKQQQQTQQQMIMPQSNGVLTRQTSNLNRPKILTAGILKKTESFNNVQVLIEPIATMETEQQQDEMMIQEDVQMLDCKEVPENIDLFDANDPQCVGEYVNEIFQYYREKEQVDRINPDYMSSQYQITEKMRAILIDWMMAVHVRFKLLSETYFLSVNIVDRYLAKQQTPMSKLQLVGITAILLACKYEEIYAPQIKDFIETSDNACTHTEVLFMERSILQVLQFNMCTQTPLHFLRRFSKAAGSDSRTHSLSKFLTELAMIEYKMIQYLPSMIAAAAIYVARRMTMKQGPYWNVTLEFYTCYTEAEVFQCAQDLKEVRKAANTSSLKAIKKKYMSSKLMTVAEIPVVDF</sequence>
<keyword evidence="2 4" id="KW-0195">Cyclin</keyword>
<dbReference type="SMART" id="SM00385">
    <property type="entry name" value="CYCLIN"/>
    <property type="match status" value="2"/>
</dbReference>
<dbReference type="PANTHER" id="PTHR10177">
    <property type="entry name" value="CYCLINS"/>
    <property type="match status" value="1"/>
</dbReference>
<evidence type="ECO:0000313" key="7">
    <source>
        <dbReference type="EMBL" id="KYR02275.1"/>
    </source>
</evidence>
<dbReference type="OrthoDB" id="5590282at2759"/>
<dbReference type="EMBL" id="LODT01000004">
    <property type="protein sequence ID" value="KYR02275.1"/>
    <property type="molecule type" value="Genomic_DNA"/>
</dbReference>
<reference evidence="7 8" key="1">
    <citation type="submission" date="2015-12" db="EMBL/GenBank/DDBJ databases">
        <title>Dictyostelia acquired genes for synthesis and detection of signals that induce cell-type specialization by lateral gene transfer from prokaryotes.</title>
        <authorList>
            <person name="Gloeckner G."/>
            <person name="Schaap P."/>
        </authorList>
    </citation>
    <scope>NUCLEOTIDE SEQUENCE [LARGE SCALE GENOMIC DNA]</scope>
    <source>
        <strain evidence="7 8">TK</strain>
    </source>
</reference>
<dbReference type="AlphaFoldDB" id="A0A152A829"/>
<evidence type="ECO:0000259" key="6">
    <source>
        <dbReference type="SMART" id="SM01332"/>
    </source>
</evidence>
<dbReference type="Gene3D" id="1.10.472.10">
    <property type="entry name" value="Cyclin-like"/>
    <property type="match status" value="2"/>
</dbReference>
<dbReference type="InterPro" id="IPR036915">
    <property type="entry name" value="Cyclin-like_sf"/>
</dbReference>
<dbReference type="OMA" id="YYEMCHY"/>
<evidence type="ECO:0000256" key="2">
    <source>
        <dbReference type="ARBA" id="ARBA00023127"/>
    </source>
</evidence>
<dbReference type="CDD" id="cd20507">
    <property type="entry name" value="CYCLIN_CCNB1-like_rpt1"/>
    <property type="match status" value="1"/>
</dbReference>
<evidence type="ECO:0000256" key="1">
    <source>
        <dbReference type="ARBA" id="ARBA00022618"/>
    </source>
</evidence>
<keyword evidence="1" id="KW-0132">Cell division</keyword>
<organism evidence="7 8">
    <name type="scientific">Tieghemostelium lacteum</name>
    <name type="common">Slime mold</name>
    <name type="synonym">Dictyostelium lacteum</name>
    <dbReference type="NCBI Taxonomy" id="361077"/>
    <lineage>
        <taxon>Eukaryota</taxon>
        <taxon>Amoebozoa</taxon>
        <taxon>Evosea</taxon>
        <taxon>Eumycetozoa</taxon>
        <taxon>Dictyostelia</taxon>
        <taxon>Dictyosteliales</taxon>
        <taxon>Raperosteliaceae</taxon>
        <taxon>Tieghemostelium</taxon>
    </lineage>
</organism>
<dbReference type="InParanoid" id="A0A152A829"/>
<comment type="similarity">
    <text evidence="4">Belongs to the cyclin family.</text>
</comment>
<evidence type="ECO:0000256" key="3">
    <source>
        <dbReference type="ARBA" id="ARBA00023306"/>
    </source>
</evidence>
<dbReference type="Pfam" id="PF00134">
    <property type="entry name" value="Cyclin_N"/>
    <property type="match status" value="1"/>
</dbReference>
<dbReference type="CDD" id="cd20509">
    <property type="entry name" value="CYCLIN_CCNB1-like_rpt2"/>
    <property type="match status" value="1"/>
</dbReference>
<dbReference type="InterPro" id="IPR048258">
    <property type="entry name" value="Cyclins_cyclin-box"/>
</dbReference>
<dbReference type="InterPro" id="IPR013763">
    <property type="entry name" value="Cyclin-like_dom"/>
</dbReference>
<feature type="domain" description="Cyclin-like" evidence="5">
    <location>
        <begin position="286"/>
        <end position="369"/>
    </location>
</feature>